<feature type="transmembrane region" description="Helical" evidence="2">
    <location>
        <begin position="55"/>
        <end position="80"/>
    </location>
</feature>
<dbReference type="EMBL" id="SNXK01000001">
    <property type="protein sequence ID" value="TDP41832.1"/>
    <property type="molecule type" value="Genomic_DNA"/>
</dbReference>
<feature type="compositionally biased region" description="Low complexity" evidence="1">
    <location>
        <begin position="183"/>
        <end position="212"/>
    </location>
</feature>
<proteinExistence type="predicted"/>
<evidence type="ECO:0000313" key="3">
    <source>
        <dbReference type="EMBL" id="TDP41832.1"/>
    </source>
</evidence>
<feature type="transmembrane region" description="Helical" evidence="2">
    <location>
        <begin position="147"/>
        <end position="166"/>
    </location>
</feature>
<comment type="caution">
    <text evidence="3">The sequence shown here is derived from an EMBL/GenBank/DDBJ whole genome shotgun (WGS) entry which is preliminary data.</text>
</comment>
<keyword evidence="2" id="KW-0812">Transmembrane</keyword>
<name>A0A4R6PTH3_NOCIG</name>
<dbReference type="Proteomes" id="UP000295087">
    <property type="component" value="Unassembled WGS sequence"/>
</dbReference>
<organism evidence="3 4">
    <name type="scientific">Nocardia ignorata</name>
    <dbReference type="NCBI Taxonomy" id="145285"/>
    <lineage>
        <taxon>Bacteria</taxon>
        <taxon>Bacillati</taxon>
        <taxon>Actinomycetota</taxon>
        <taxon>Actinomycetes</taxon>
        <taxon>Mycobacteriales</taxon>
        <taxon>Nocardiaceae</taxon>
        <taxon>Nocardia</taxon>
    </lineage>
</organism>
<gene>
    <name evidence="3" type="ORF">DFR75_101937</name>
</gene>
<sequence>MYPAPVQRPPSGGTAIVAGLSALVGGILGVVGMIAAMVRMVTSDYPMFAWGYAPAWVSIVSAVLLVVDIVAAVLLFIGAIMLFRRGKSGPTMVALGCAGVIGAYVAGVITSVAQFGHFDMGSRLFREVVFGQSAVNSLLGSHIDLPWFLPILLLVFPAVTFLLALLPSTRKWCGRGDQRPAWAPAAPRMPYQHPGTPQAPGYAAPQAQWAPPGHHPPVPRPQDGYR</sequence>
<keyword evidence="2" id="KW-0472">Membrane</keyword>
<keyword evidence="4" id="KW-1185">Reference proteome</keyword>
<reference evidence="3 4" key="1">
    <citation type="submission" date="2019-03" db="EMBL/GenBank/DDBJ databases">
        <title>Genomic Encyclopedia of Type Strains, Phase IV (KMG-IV): sequencing the most valuable type-strain genomes for metagenomic binning, comparative biology and taxonomic classification.</title>
        <authorList>
            <person name="Goeker M."/>
        </authorList>
    </citation>
    <scope>NUCLEOTIDE SEQUENCE [LARGE SCALE GENOMIC DNA]</scope>
    <source>
        <strain evidence="3 4">DSM 44496</strain>
    </source>
</reference>
<feature type="transmembrane region" description="Helical" evidence="2">
    <location>
        <begin position="92"/>
        <end position="115"/>
    </location>
</feature>
<protein>
    <recommendedName>
        <fullName evidence="5">DUF2567 domain-containing protein</fullName>
    </recommendedName>
</protein>
<evidence type="ECO:0000256" key="1">
    <source>
        <dbReference type="SAM" id="MobiDB-lite"/>
    </source>
</evidence>
<evidence type="ECO:0000256" key="2">
    <source>
        <dbReference type="SAM" id="Phobius"/>
    </source>
</evidence>
<dbReference type="RefSeq" id="WP_133733800.1">
    <property type="nucleotide sequence ID" value="NZ_SNXK01000001.1"/>
</dbReference>
<evidence type="ECO:0000313" key="4">
    <source>
        <dbReference type="Proteomes" id="UP000295087"/>
    </source>
</evidence>
<feature type="transmembrane region" description="Helical" evidence="2">
    <location>
        <begin position="12"/>
        <end position="35"/>
    </location>
</feature>
<feature type="region of interest" description="Disordered" evidence="1">
    <location>
        <begin position="183"/>
        <end position="226"/>
    </location>
</feature>
<accession>A0A4R6PTH3</accession>
<dbReference type="AlphaFoldDB" id="A0A4R6PTH3"/>
<keyword evidence="2" id="KW-1133">Transmembrane helix</keyword>
<evidence type="ECO:0008006" key="5">
    <source>
        <dbReference type="Google" id="ProtNLM"/>
    </source>
</evidence>